<gene>
    <name evidence="1" type="ORF">MNBD_GAMMA23-625</name>
</gene>
<proteinExistence type="predicted"/>
<dbReference type="EMBL" id="UOFT01000061">
    <property type="protein sequence ID" value="VAW97760.1"/>
    <property type="molecule type" value="Genomic_DNA"/>
</dbReference>
<accession>A0A3B1A869</accession>
<protein>
    <submittedName>
        <fullName evidence="1">Methionine biosynthesis protein MetW</fullName>
    </submittedName>
</protein>
<dbReference type="Pfam" id="PF07021">
    <property type="entry name" value="MetW"/>
    <property type="match status" value="1"/>
</dbReference>
<organism evidence="1">
    <name type="scientific">hydrothermal vent metagenome</name>
    <dbReference type="NCBI Taxonomy" id="652676"/>
    <lineage>
        <taxon>unclassified sequences</taxon>
        <taxon>metagenomes</taxon>
        <taxon>ecological metagenomes</taxon>
    </lineage>
</organism>
<sequence length="203" mass="23210">MKSIRAELRTIASWIKPGSRVLDLGCGNGELLSYLQENYQVTGYGIEIEQSNIVTSIQNNINVIQADIEQGLTGFEDNSFDYVIMTQTIQALRNTDEILKEMLRVGREGIVTFPNFGHWQSRLNIMLGHMPVTKALPNTWYNTPNIHLCTIKDFEDLCADKNFKILQRSIVDRQHRSRIFNSFLPNLLGEMALYRIQKSVANS</sequence>
<dbReference type="InterPro" id="IPR029063">
    <property type="entry name" value="SAM-dependent_MTases_sf"/>
</dbReference>
<dbReference type="InterPro" id="IPR010743">
    <property type="entry name" value="Methionine_synth_MetW"/>
</dbReference>
<dbReference type="AlphaFoldDB" id="A0A3B1A869"/>
<evidence type="ECO:0000313" key="1">
    <source>
        <dbReference type="EMBL" id="VAW97760.1"/>
    </source>
</evidence>
<dbReference type="CDD" id="cd02440">
    <property type="entry name" value="AdoMet_MTases"/>
    <property type="match status" value="1"/>
</dbReference>
<dbReference type="PANTHER" id="PTHR43591">
    <property type="entry name" value="METHYLTRANSFERASE"/>
    <property type="match status" value="1"/>
</dbReference>
<dbReference type="NCBIfam" id="TIGR02081">
    <property type="entry name" value="metW"/>
    <property type="match status" value="1"/>
</dbReference>
<dbReference type="Gene3D" id="3.40.50.150">
    <property type="entry name" value="Vaccinia Virus protein VP39"/>
    <property type="match status" value="1"/>
</dbReference>
<name>A0A3B1A869_9ZZZZ</name>
<reference evidence="1" key="1">
    <citation type="submission" date="2018-06" db="EMBL/GenBank/DDBJ databases">
        <authorList>
            <person name="Zhirakovskaya E."/>
        </authorList>
    </citation>
    <scope>NUCLEOTIDE SEQUENCE</scope>
</reference>
<dbReference type="PANTHER" id="PTHR43591:SF110">
    <property type="entry name" value="RHODANESE DOMAIN-CONTAINING PROTEIN"/>
    <property type="match status" value="1"/>
</dbReference>
<dbReference type="SUPFAM" id="SSF53335">
    <property type="entry name" value="S-adenosyl-L-methionine-dependent methyltransferases"/>
    <property type="match status" value="1"/>
</dbReference>